<protein>
    <submittedName>
        <fullName evidence="3">Putative integral membrane protein</fullName>
    </submittedName>
</protein>
<dbReference type="GeneID" id="75114418"/>
<feature type="transmembrane region" description="Helical" evidence="1">
    <location>
        <begin position="45"/>
        <end position="64"/>
    </location>
</feature>
<evidence type="ECO:0000259" key="2">
    <source>
        <dbReference type="Pfam" id="PF03703"/>
    </source>
</evidence>
<dbReference type="AlphaFoldDB" id="A0A173ZL13"/>
<organism evidence="3 4">
    <name type="scientific">Phocaeicola vulgatus</name>
    <name type="common">Bacteroides vulgatus</name>
    <dbReference type="NCBI Taxonomy" id="821"/>
    <lineage>
        <taxon>Bacteria</taxon>
        <taxon>Pseudomonadati</taxon>
        <taxon>Bacteroidota</taxon>
        <taxon>Bacteroidia</taxon>
        <taxon>Bacteroidales</taxon>
        <taxon>Bacteroidaceae</taxon>
        <taxon>Phocaeicola</taxon>
    </lineage>
</organism>
<dbReference type="Pfam" id="PF03703">
    <property type="entry name" value="bPH_2"/>
    <property type="match status" value="1"/>
</dbReference>
<sequence length="161" mass="18766">MQTAHYGTLVIRPHSMQFAIDELPLLLLCLAGYGCAWIENLAGSGILSGASVLCSLYLLYRFIYLRRTEYLISSEQIIYRHGVFSRSCDYMELYRVVDFREHRSFLQQLTGLKTVSVYSGDRMTPKLDIRGVEYRTNLVDHIRERVETNKQRKGIYEITNR</sequence>
<proteinExistence type="predicted"/>
<evidence type="ECO:0000313" key="4">
    <source>
        <dbReference type="Proteomes" id="UP000095333"/>
    </source>
</evidence>
<name>A0A173ZL13_PHOVU</name>
<dbReference type="Proteomes" id="UP000095333">
    <property type="component" value="Unassembled WGS sequence"/>
</dbReference>
<evidence type="ECO:0000256" key="1">
    <source>
        <dbReference type="SAM" id="Phobius"/>
    </source>
</evidence>
<feature type="domain" description="YdbS-like PH" evidence="2">
    <location>
        <begin position="66"/>
        <end position="134"/>
    </location>
</feature>
<accession>A0A173ZL13</accession>
<keyword evidence="1" id="KW-0472">Membrane</keyword>
<keyword evidence="1" id="KW-1133">Transmembrane helix</keyword>
<keyword evidence="1" id="KW-0812">Transmembrane</keyword>
<evidence type="ECO:0000313" key="3">
    <source>
        <dbReference type="EMBL" id="CUN76320.1"/>
    </source>
</evidence>
<dbReference type="EMBL" id="CYZI01000002">
    <property type="protein sequence ID" value="CUN76320.1"/>
    <property type="molecule type" value="Genomic_DNA"/>
</dbReference>
<dbReference type="RefSeq" id="WP_004319431.1">
    <property type="nucleotide sequence ID" value="NZ_CAXTQT010000039.1"/>
</dbReference>
<reference evidence="3 4" key="1">
    <citation type="submission" date="2015-09" db="EMBL/GenBank/DDBJ databases">
        <authorList>
            <consortium name="Pathogen Informatics"/>
        </authorList>
    </citation>
    <scope>NUCLEOTIDE SEQUENCE [LARGE SCALE GENOMIC DNA]</scope>
    <source>
        <strain evidence="3 4">2789STDY5834842</strain>
    </source>
</reference>
<gene>
    <name evidence="3" type="ORF">ERS852457_00799</name>
</gene>
<dbReference type="InterPro" id="IPR005182">
    <property type="entry name" value="YdbS-like_PH"/>
</dbReference>